<feature type="domain" description="FAD-binding FR-type" evidence="4">
    <location>
        <begin position="10"/>
        <end position="111"/>
    </location>
</feature>
<dbReference type="Gene3D" id="3.40.50.80">
    <property type="entry name" value="Nucleotide-binding domain of ferredoxin-NADP reductase (FNR) module"/>
    <property type="match status" value="1"/>
</dbReference>
<keyword evidence="3" id="KW-0411">Iron-sulfur</keyword>
<dbReference type="PANTHER" id="PTHR47354:SF5">
    <property type="entry name" value="PROTEIN RFBI"/>
    <property type="match status" value="1"/>
</dbReference>
<dbReference type="InterPro" id="IPR017938">
    <property type="entry name" value="Riboflavin_synthase-like_b-brl"/>
</dbReference>
<organism evidence="5 6">
    <name type="scientific">Actinoallomurus vinaceus</name>
    <dbReference type="NCBI Taxonomy" id="1080074"/>
    <lineage>
        <taxon>Bacteria</taxon>
        <taxon>Bacillati</taxon>
        <taxon>Actinomycetota</taxon>
        <taxon>Actinomycetes</taxon>
        <taxon>Streptosporangiales</taxon>
        <taxon>Thermomonosporaceae</taxon>
        <taxon>Actinoallomurus</taxon>
    </lineage>
</organism>
<dbReference type="SUPFAM" id="SSF52343">
    <property type="entry name" value="Ferredoxin reductase-like, C-terminal NADP-linked domain"/>
    <property type="match status" value="1"/>
</dbReference>
<dbReference type="Gene3D" id="2.40.30.10">
    <property type="entry name" value="Translation factors"/>
    <property type="match status" value="1"/>
</dbReference>
<sequence>MARAAVPGRLSWRVARLAEARAETATARTLVFDVPGWPGHLAGQHVDVRLTADDGYTAQRSYSLAAPADGAHVELTVQDVPDGEVSSYLTEGLSVGDPVEIRGPVGGWFVWRPADTAPVLLVAGGSGIVPLMAMVRARRQAGSRTPFRLVYSVRTPADRYYAAELRRADPGLDVAYVYTREVPEGWSRPPGRLTVADLNSGGWPADFAPDCFVCGPTGFVETAADILLALGHDARKIKTERFGPTGG</sequence>
<dbReference type="PANTHER" id="PTHR47354">
    <property type="entry name" value="NADH OXIDOREDUCTASE HCR"/>
    <property type="match status" value="1"/>
</dbReference>
<evidence type="ECO:0000259" key="4">
    <source>
        <dbReference type="PROSITE" id="PS51384"/>
    </source>
</evidence>
<protein>
    <submittedName>
        <fullName evidence="5">Ferredoxin reductase</fullName>
    </submittedName>
</protein>
<keyword evidence="2" id="KW-0479">Metal-binding</keyword>
<evidence type="ECO:0000313" key="6">
    <source>
        <dbReference type="Proteomes" id="UP001501442"/>
    </source>
</evidence>
<keyword evidence="6" id="KW-1185">Reference proteome</keyword>
<dbReference type="Pfam" id="PF00175">
    <property type="entry name" value="NAD_binding_1"/>
    <property type="match status" value="1"/>
</dbReference>
<keyword evidence="2" id="KW-0408">Iron</keyword>
<dbReference type="InterPro" id="IPR008333">
    <property type="entry name" value="Cbr1-like_FAD-bd_dom"/>
</dbReference>
<reference evidence="6" key="1">
    <citation type="journal article" date="2019" name="Int. J. Syst. Evol. Microbiol.">
        <title>The Global Catalogue of Microorganisms (GCM) 10K type strain sequencing project: providing services to taxonomists for standard genome sequencing and annotation.</title>
        <authorList>
            <consortium name="The Broad Institute Genomics Platform"/>
            <consortium name="The Broad Institute Genome Sequencing Center for Infectious Disease"/>
            <person name="Wu L."/>
            <person name="Ma J."/>
        </authorList>
    </citation>
    <scope>NUCLEOTIDE SEQUENCE [LARGE SCALE GENOMIC DNA]</scope>
    <source>
        <strain evidence="6">JCM 17939</strain>
    </source>
</reference>
<dbReference type="InterPro" id="IPR017927">
    <property type="entry name" value="FAD-bd_FR_type"/>
</dbReference>
<evidence type="ECO:0000313" key="5">
    <source>
        <dbReference type="EMBL" id="GAA4637975.1"/>
    </source>
</evidence>
<accession>A0ABP8URV5</accession>
<comment type="cofactor">
    <cofactor evidence="1">
        <name>FAD</name>
        <dbReference type="ChEBI" id="CHEBI:57692"/>
    </cofactor>
</comment>
<gene>
    <name evidence="5" type="ORF">GCM10023196_093920</name>
</gene>
<dbReference type="PROSITE" id="PS51384">
    <property type="entry name" value="FAD_FR"/>
    <property type="match status" value="1"/>
</dbReference>
<keyword evidence="2" id="KW-0001">2Fe-2S</keyword>
<dbReference type="EMBL" id="BAABHK010000021">
    <property type="protein sequence ID" value="GAA4637975.1"/>
    <property type="molecule type" value="Genomic_DNA"/>
</dbReference>
<dbReference type="Pfam" id="PF00970">
    <property type="entry name" value="FAD_binding_6"/>
    <property type="match status" value="1"/>
</dbReference>
<proteinExistence type="predicted"/>
<dbReference type="CDD" id="cd06217">
    <property type="entry name" value="FNR_iron_sulfur_binding_3"/>
    <property type="match status" value="1"/>
</dbReference>
<dbReference type="InterPro" id="IPR039261">
    <property type="entry name" value="FNR_nucleotide-bd"/>
</dbReference>
<evidence type="ECO:0000256" key="2">
    <source>
        <dbReference type="ARBA" id="ARBA00022714"/>
    </source>
</evidence>
<dbReference type="Proteomes" id="UP001501442">
    <property type="component" value="Unassembled WGS sequence"/>
</dbReference>
<dbReference type="SUPFAM" id="SSF63380">
    <property type="entry name" value="Riboflavin synthase domain-like"/>
    <property type="match status" value="1"/>
</dbReference>
<comment type="caution">
    <text evidence="5">The sequence shown here is derived from an EMBL/GenBank/DDBJ whole genome shotgun (WGS) entry which is preliminary data.</text>
</comment>
<dbReference type="InterPro" id="IPR001433">
    <property type="entry name" value="OxRdtase_FAD/NAD-bd"/>
</dbReference>
<dbReference type="PRINTS" id="PR00410">
    <property type="entry name" value="PHEHYDRXLASE"/>
</dbReference>
<dbReference type="RefSeq" id="WP_345441225.1">
    <property type="nucleotide sequence ID" value="NZ_BAABHK010000021.1"/>
</dbReference>
<name>A0ABP8URV5_9ACTN</name>
<dbReference type="InterPro" id="IPR050415">
    <property type="entry name" value="MRET"/>
</dbReference>
<evidence type="ECO:0000256" key="1">
    <source>
        <dbReference type="ARBA" id="ARBA00001974"/>
    </source>
</evidence>
<evidence type="ECO:0000256" key="3">
    <source>
        <dbReference type="ARBA" id="ARBA00023014"/>
    </source>
</evidence>